<dbReference type="EMBL" id="UOGB01000101">
    <property type="protein sequence ID" value="VAX18134.1"/>
    <property type="molecule type" value="Genomic_DNA"/>
</dbReference>
<dbReference type="InterPro" id="IPR029016">
    <property type="entry name" value="GAF-like_dom_sf"/>
</dbReference>
<reference evidence="2" key="1">
    <citation type="submission" date="2018-06" db="EMBL/GenBank/DDBJ databases">
        <authorList>
            <person name="Zhirakovskaya E."/>
        </authorList>
    </citation>
    <scope>NUCLEOTIDE SEQUENCE</scope>
</reference>
<sequence length="466" mass="51474">MTDQKQSTELAECRVEICALYALSRKLSLSYERDNIPKQLEDIIKTSFEVDSFSIMFIDDGDSEALPVWYSSGPDGKCVSASVTRLGDVTSRTAIESGKPVLVASIEKEKRFNGGSGASAGKGSLFSTPLIVSGKVIGVFSVYMRKPEAFDIHSVNLYNAAAWHIARAVENSKLLQSAKEMAMIDELTSIYSRRFFLENFKKEISAAKRSGLPLSLIMFDIDNFKKINDEYGHPVGDAVLRTFGKILKSNTRKGDIAARYGGEEFVVLLPRMGIKDATVIAEKLRMAVANELTIDLEGKSVLKVTVSGGVAGYPEFGDTSDELIFNADKSLLEAKKNGKNMICSVSDYKTELSSDDRRVSPRFQLRIVLNGIPKGIKLIELMVDNEWLSCELKDISSGGFKGYVPFEPADEQDYSAKVGLLHDPANGSEFSIKCIRKEYARDGFIICAKVTDNLNHWNEAINLITR</sequence>
<dbReference type="SMART" id="SM00267">
    <property type="entry name" value="GGDEF"/>
    <property type="match status" value="1"/>
</dbReference>
<evidence type="ECO:0000259" key="1">
    <source>
        <dbReference type="PROSITE" id="PS50887"/>
    </source>
</evidence>
<dbReference type="SMART" id="SM00065">
    <property type="entry name" value="GAF"/>
    <property type="match status" value="1"/>
</dbReference>
<name>A0A3B1C292_9ZZZZ</name>
<proteinExistence type="predicted"/>
<dbReference type="PANTHER" id="PTHR45138">
    <property type="entry name" value="REGULATORY COMPONENTS OF SENSORY TRANSDUCTION SYSTEM"/>
    <property type="match status" value="1"/>
</dbReference>
<dbReference type="PANTHER" id="PTHR45138:SF9">
    <property type="entry name" value="DIGUANYLATE CYCLASE DGCM-RELATED"/>
    <property type="match status" value="1"/>
</dbReference>
<dbReference type="InterPro" id="IPR043128">
    <property type="entry name" value="Rev_trsase/Diguanyl_cyclase"/>
</dbReference>
<accession>A0A3B1C292</accession>
<dbReference type="Pfam" id="PF13185">
    <property type="entry name" value="GAF_2"/>
    <property type="match status" value="1"/>
</dbReference>
<dbReference type="SUPFAM" id="SSF55073">
    <property type="entry name" value="Nucleotide cyclase"/>
    <property type="match status" value="1"/>
</dbReference>
<dbReference type="InterPro" id="IPR000160">
    <property type="entry name" value="GGDEF_dom"/>
</dbReference>
<organism evidence="2">
    <name type="scientific">hydrothermal vent metagenome</name>
    <dbReference type="NCBI Taxonomy" id="652676"/>
    <lineage>
        <taxon>unclassified sequences</taxon>
        <taxon>metagenomes</taxon>
        <taxon>ecological metagenomes</taxon>
    </lineage>
</organism>
<dbReference type="GO" id="GO:1902201">
    <property type="term" value="P:negative regulation of bacterial-type flagellum-dependent cell motility"/>
    <property type="evidence" value="ECO:0007669"/>
    <property type="project" value="TreeGrafter"/>
</dbReference>
<dbReference type="GO" id="GO:0043709">
    <property type="term" value="P:cell adhesion involved in single-species biofilm formation"/>
    <property type="evidence" value="ECO:0007669"/>
    <property type="project" value="TreeGrafter"/>
</dbReference>
<dbReference type="GO" id="GO:0005886">
    <property type="term" value="C:plasma membrane"/>
    <property type="evidence" value="ECO:0007669"/>
    <property type="project" value="TreeGrafter"/>
</dbReference>
<dbReference type="AlphaFoldDB" id="A0A3B1C292"/>
<dbReference type="InterPro" id="IPR029787">
    <property type="entry name" value="Nucleotide_cyclase"/>
</dbReference>
<dbReference type="PROSITE" id="PS50887">
    <property type="entry name" value="GGDEF"/>
    <property type="match status" value="1"/>
</dbReference>
<dbReference type="InterPro" id="IPR050469">
    <property type="entry name" value="Diguanylate_Cyclase"/>
</dbReference>
<dbReference type="Pfam" id="PF00990">
    <property type="entry name" value="GGDEF"/>
    <property type="match status" value="1"/>
</dbReference>
<gene>
    <name evidence="2" type="ORF">MNBD_NITROSPINAE03-695</name>
</gene>
<dbReference type="GO" id="GO:0052621">
    <property type="term" value="F:diguanylate cyclase activity"/>
    <property type="evidence" value="ECO:0007669"/>
    <property type="project" value="TreeGrafter"/>
</dbReference>
<dbReference type="Gene3D" id="3.30.450.40">
    <property type="match status" value="1"/>
</dbReference>
<protein>
    <submittedName>
        <fullName evidence="2">Diguanylate cyclase/phosphodiesterase (GGDEF &amp; EAL domains) with PAS/PAC sensor(S)</fullName>
    </submittedName>
</protein>
<dbReference type="InterPro" id="IPR003018">
    <property type="entry name" value="GAF"/>
</dbReference>
<dbReference type="CDD" id="cd01949">
    <property type="entry name" value="GGDEF"/>
    <property type="match status" value="1"/>
</dbReference>
<dbReference type="SUPFAM" id="SSF55781">
    <property type="entry name" value="GAF domain-like"/>
    <property type="match status" value="1"/>
</dbReference>
<evidence type="ECO:0000313" key="2">
    <source>
        <dbReference type="EMBL" id="VAX18134.1"/>
    </source>
</evidence>
<dbReference type="FunFam" id="3.30.70.270:FF:000001">
    <property type="entry name" value="Diguanylate cyclase domain protein"/>
    <property type="match status" value="1"/>
</dbReference>
<feature type="domain" description="GGDEF" evidence="1">
    <location>
        <begin position="212"/>
        <end position="347"/>
    </location>
</feature>
<dbReference type="NCBIfam" id="TIGR00254">
    <property type="entry name" value="GGDEF"/>
    <property type="match status" value="1"/>
</dbReference>
<dbReference type="Gene3D" id="3.30.70.270">
    <property type="match status" value="1"/>
</dbReference>